<comment type="caution">
    <text evidence="3">The sequence shown here is derived from an EMBL/GenBank/DDBJ whole genome shotgun (WGS) entry which is preliminary data.</text>
</comment>
<feature type="compositionally biased region" description="Polar residues" evidence="1">
    <location>
        <begin position="153"/>
        <end position="164"/>
    </location>
</feature>
<organism evidence="3 4">
    <name type="scientific">Nocardia thailandica</name>
    <dbReference type="NCBI Taxonomy" id="257275"/>
    <lineage>
        <taxon>Bacteria</taxon>
        <taxon>Bacillati</taxon>
        <taxon>Actinomycetota</taxon>
        <taxon>Actinomycetes</taxon>
        <taxon>Mycobacteriales</taxon>
        <taxon>Nocardiaceae</taxon>
        <taxon>Nocardia</taxon>
    </lineage>
</organism>
<accession>A0ABW6PWB6</accession>
<feature type="region of interest" description="Disordered" evidence="1">
    <location>
        <begin position="148"/>
        <end position="174"/>
    </location>
</feature>
<dbReference type="PROSITE" id="PS51257">
    <property type="entry name" value="PROKAR_LIPOPROTEIN"/>
    <property type="match status" value="1"/>
</dbReference>
<proteinExistence type="predicted"/>
<dbReference type="RefSeq" id="WP_387702821.1">
    <property type="nucleotide sequence ID" value="NZ_JBIAMX010000021.1"/>
</dbReference>
<dbReference type="Gene3D" id="3.30.1330.60">
    <property type="entry name" value="OmpA-like domain"/>
    <property type="match status" value="1"/>
</dbReference>
<dbReference type="SUPFAM" id="SSF103088">
    <property type="entry name" value="OmpA-like"/>
    <property type="match status" value="1"/>
</dbReference>
<dbReference type="EMBL" id="JBIAMX010000021">
    <property type="protein sequence ID" value="MFF0546478.1"/>
    <property type="molecule type" value="Genomic_DNA"/>
</dbReference>
<name>A0ABW6PWB6_9NOCA</name>
<reference evidence="3 4" key="1">
    <citation type="submission" date="2024-10" db="EMBL/GenBank/DDBJ databases">
        <title>The Natural Products Discovery Center: Release of the First 8490 Sequenced Strains for Exploring Actinobacteria Biosynthetic Diversity.</title>
        <authorList>
            <person name="Kalkreuter E."/>
            <person name="Kautsar S.A."/>
            <person name="Yang D."/>
            <person name="Bader C.D."/>
            <person name="Teijaro C.N."/>
            <person name="Fluegel L."/>
            <person name="Davis C.M."/>
            <person name="Simpson J.R."/>
            <person name="Lauterbach L."/>
            <person name="Steele A.D."/>
            <person name="Gui C."/>
            <person name="Meng S."/>
            <person name="Li G."/>
            <person name="Viehrig K."/>
            <person name="Ye F."/>
            <person name="Su P."/>
            <person name="Kiefer A.F."/>
            <person name="Nichols A."/>
            <person name="Cepeda A.J."/>
            <person name="Yan W."/>
            <person name="Fan B."/>
            <person name="Jiang Y."/>
            <person name="Adhikari A."/>
            <person name="Zheng C.-J."/>
            <person name="Schuster L."/>
            <person name="Cowan T.M."/>
            <person name="Smanski M.J."/>
            <person name="Chevrette M.G."/>
            <person name="De Carvalho L.P.S."/>
            <person name="Shen B."/>
        </authorList>
    </citation>
    <scope>NUCLEOTIDE SEQUENCE [LARGE SCALE GENOMIC DNA]</scope>
    <source>
        <strain evidence="3 4">NPDC004045</strain>
    </source>
</reference>
<dbReference type="InterPro" id="IPR036737">
    <property type="entry name" value="OmpA-like_sf"/>
</dbReference>
<evidence type="ECO:0000313" key="3">
    <source>
        <dbReference type="EMBL" id="MFF0546478.1"/>
    </source>
</evidence>
<dbReference type="InterPro" id="IPR006665">
    <property type="entry name" value="OmpA-like"/>
</dbReference>
<keyword evidence="4" id="KW-1185">Reference proteome</keyword>
<feature type="region of interest" description="Disordered" evidence="1">
    <location>
        <begin position="25"/>
        <end position="45"/>
    </location>
</feature>
<feature type="domain" description="OmpA-like" evidence="2">
    <location>
        <begin position="80"/>
        <end position="160"/>
    </location>
</feature>
<evidence type="ECO:0000256" key="1">
    <source>
        <dbReference type="SAM" id="MobiDB-lite"/>
    </source>
</evidence>
<protein>
    <submittedName>
        <fullName evidence="3">OmpA family protein</fullName>
    </submittedName>
</protein>
<feature type="compositionally biased region" description="Low complexity" evidence="1">
    <location>
        <begin position="31"/>
        <end position="45"/>
    </location>
</feature>
<sequence>MKLEVGAVGAASIVAVALVIGGCSSGDDESSSSPTSTAQVSPMRSSVAATASSAVNSALDSVEQGVQNTINKVLTAAPITFDPGSSDLGATDTATLKAVAAALQGNGTKIEVTTYAKDSNPATAASLAKSRGDNIVAELESDGIDKSRITLKSDGNPSDSSINADQAKITVVDA</sequence>
<dbReference type="Pfam" id="PF00691">
    <property type="entry name" value="OmpA"/>
    <property type="match status" value="1"/>
</dbReference>
<gene>
    <name evidence="3" type="ORF">ACFYTF_26945</name>
</gene>
<dbReference type="Proteomes" id="UP001601444">
    <property type="component" value="Unassembled WGS sequence"/>
</dbReference>
<evidence type="ECO:0000259" key="2">
    <source>
        <dbReference type="Pfam" id="PF00691"/>
    </source>
</evidence>
<evidence type="ECO:0000313" key="4">
    <source>
        <dbReference type="Proteomes" id="UP001601444"/>
    </source>
</evidence>